<evidence type="ECO:0000313" key="7">
    <source>
        <dbReference type="Proteomes" id="UP000179129"/>
    </source>
</evidence>
<feature type="transmembrane region" description="Helical" evidence="5">
    <location>
        <begin position="89"/>
        <end position="106"/>
    </location>
</feature>
<evidence type="ECO:0000256" key="1">
    <source>
        <dbReference type="ARBA" id="ARBA00004141"/>
    </source>
</evidence>
<name>A0A1F5YWK7_9BACT</name>
<dbReference type="Proteomes" id="UP000179129">
    <property type="component" value="Unassembled WGS sequence"/>
</dbReference>
<evidence type="ECO:0000256" key="3">
    <source>
        <dbReference type="ARBA" id="ARBA00022989"/>
    </source>
</evidence>
<feature type="transmembrane region" description="Helical" evidence="5">
    <location>
        <begin position="206"/>
        <end position="224"/>
    </location>
</feature>
<dbReference type="STRING" id="1817867.A3F83_02810"/>
<feature type="transmembrane region" description="Helical" evidence="5">
    <location>
        <begin position="6"/>
        <end position="26"/>
    </location>
</feature>
<proteinExistence type="inferred from homology"/>
<keyword evidence="5" id="KW-1003">Cell membrane</keyword>
<accession>A0A1F5YWK7</accession>
<sequence length="254" mass="27600">MFGNAAVFSMLGLGGGVLYTLIQVLFGIDFHTAATTSLFLIIITSLSATLVFRKSGRVDWPMALVLESSTMVGAFWGGLFSQYFSSRSLILLFAAVIVSAATFMIRDFNMKPVYKPEEKSPLVWHRSFNSSHYCINLFLALPLSFLAGALSAMVGVAGGILKIPMMVLLFGVPMDIAVATSSFMVGLTAAGGFLGHLTAGHWDWKTTTLLTVIVFAGGQLGARVSLNIDNHRMKKGFSWFLYSMAILLVFSLWL</sequence>
<dbReference type="EMBL" id="MFIX01000122">
    <property type="protein sequence ID" value="OGG04357.1"/>
    <property type="molecule type" value="Genomic_DNA"/>
</dbReference>
<evidence type="ECO:0000256" key="2">
    <source>
        <dbReference type="ARBA" id="ARBA00022692"/>
    </source>
</evidence>
<dbReference type="Pfam" id="PF01925">
    <property type="entry name" value="TauE"/>
    <property type="match status" value="1"/>
</dbReference>
<feature type="transmembrane region" description="Helical" evidence="5">
    <location>
        <begin position="236"/>
        <end position="253"/>
    </location>
</feature>
<comment type="caution">
    <text evidence="6">The sequence shown here is derived from an EMBL/GenBank/DDBJ whole genome shotgun (WGS) entry which is preliminary data.</text>
</comment>
<evidence type="ECO:0000256" key="5">
    <source>
        <dbReference type="RuleBase" id="RU363041"/>
    </source>
</evidence>
<gene>
    <name evidence="6" type="ORF">A3F83_02810</name>
</gene>
<feature type="transmembrane region" description="Helical" evidence="5">
    <location>
        <begin position="33"/>
        <end position="52"/>
    </location>
</feature>
<dbReference type="GO" id="GO:0005886">
    <property type="term" value="C:plasma membrane"/>
    <property type="evidence" value="ECO:0007669"/>
    <property type="project" value="UniProtKB-SubCell"/>
</dbReference>
<keyword evidence="4 5" id="KW-0472">Membrane</keyword>
<feature type="transmembrane region" description="Helical" evidence="5">
    <location>
        <begin position="137"/>
        <end position="161"/>
    </location>
</feature>
<evidence type="ECO:0000256" key="4">
    <source>
        <dbReference type="ARBA" id="ARBA00023136"/>
    </source>
</evidence>
<protein>
    <recommendedName>
        <fullName evidence="5">Probable membrane transporter protein</fullName>
    </recommendedName>
</protein>
<organism evidence="6 7">
    <name type="scientific">Candidatus Glassbacteria bacterium RIFCSPLOWO2_12_FULL_58_11</name>
    <dbReference type="NCBI Taxonomy" id="1817867"/>
    <lineage>
        <taxon>Bacteria</taxon>
        <taxon>Candidatus Glassiibacteriota</taxon>
    </lineage>
</organism>
<reference evidence="6 7" key="1">
    <citation type="journal article" date="2016" name="Nat. Commun.">
        <title>Thousands of microbial genomes shed light on interconnected biogeochemical processes in an aquifer system.</title>
        <authorList>
            <person name="Anantharaman K."/>
            <person name="Brown C.T."/>
            <person name="Hug L.A."/>
            <person name="Sharon I."/>
            <person name="Castelle C.J."/>
            <person name="Probst A.J."/>
            <person name="Thomas B.C."/>
            <person name="Singh A."/>
            <person name="Wilkins M.J."/>
            <person name="Karaoz U."/>
            <person name="Brodie E.L."/>
            <person name="Williams K.H."/>
            <person name="Hubbard S.S."/>
            <person name="Banfield J.F."/>
        </authorList>
    </citation>
    <scope>NUCLEOTIDE SEQUENCE [LARGE SCALE GENOMIC DNA]</scope>
</reference>
<feature type="transmembrane region" description="Helical" evidence="5">
    <location>
        <begin position="168"/>
        <end position="194"/>
    </location>
</feature>
<keyword evidence="2 5" id="KW-0812">Transmembrane</keyword>
<dbReference type="PANTHER" id="PTHR43701">
    <property type="entry name" value="MEMBRANE TRANSPORTER PROTEIN MJ0441-RELATED"/>
    <property type="match status" value="1"/>
</dbReference>
<dbReference type="InterPro" id="IPR051598">
    <property type="entry name" value="TSUP/Inactive_protease-like"/>
</dbReference>
<comment type="similarity">
    <text evidence="5">Belongs to the 4-toluene sulfonate uptake permease (TSUP) (TC 2.A.102) family.</text>
</comment>
<comment type="subcellular location">
    <subcellularLocation>
        <location evidence="5">Cell membrane</location>
        <topology evidence="5">Multi-pass membrane protein</topology>
    </subcellularLocation>
    <subcellularLocation>
        <location evidence="1">Membrane</location>
        <topology evidence="1">Multi-pass membrane protein</topology>
    </subcellularLocation>
</comment>
<keyword evidence="3 5" id="KW-1133">Transmembrane helix</keyword>
<dbReference type="AlphaFoldDB" id="A0A1F5YWK7"/>
<evidence type="ECO:0000313" key="6">
    <source>
        <dbReference type="EMBL" id="OGG04357.1"/>
    </source>
</evidence>
<dbReference type="InterPro" id="IPR002781">
    <property type="entry name" value="TM_pro_TauE-like"/>
</dbReference>
<dbReference type="PANTHER" id="PTHR43701:SF2">
    <property type="entry name" value="MEMBRANE TRANSPORTER PROTEIN YJNA-RELATED"/>
    <property type="match status" value="1"/>
</dbReference>